<evidence type="ECO:0000313" key="1">
    <source>
        <dbReference type="EMBL" id="KAL2801011.1"/>
    </source>
</evidence>
<accession>A0ABR4GPM2</accession>
<comment type="caution">
    <text evidence="1">The sequence shown here is derived from an EMBL/GenBank/DDBJ whole genome shotgun (WGS) entry which is preliminary data.</text>
</comment>
<proteinExistence type="predicted"/>
<name>A0ABR4GPM2_9EURO</name>
<evidence type="ECO:0000313" key="2">
    <source>
        <dbReference type="Proteomes" id="UP001610563"/>
    </source>
</evidence>
<organism evidence="1 2">
    <name type="scientific">Aspergillus keveii</name>
    <dbReference type="NCBI Taxonomy" id="714993"/>
    <lineage>
        <taxon>Eukaryota</taxon>
        <taxon>Fungi</taxon>
        <taxon>Dikarya</taxon>
        <taxon>Ascomycota</taxon>
        <taxon>Pezizomycotina</taxon>
        <taxon>Eurotiomycetes</taxon>
        <taxon>Eurotiomycetidae</taxon>
        <taxon>Eurotiales</taxon>
        <taxon>Aspergillaceae</taxon>
        <taxon>Aspergillus</taxon>
        <taxon>Aspergillus subgen. Nidulantes</taxon>
    </lineage>
</organism>
<protein>
    <submittedName>
        <fullName evidence="1">Uncharacterized protein</fullName>
    </submittedName>
</protein>
<reference evidence="1 2" key="1">
    <citation type="submission" date="2024-07" db="EMBL/GenBank/DDBJ databases">
        <title>Section-level genome sequencing and comparative genomics of Aspergillus sections Usti and Cavernicolus.</title>
        <authorList>
            <consortium name="Lawrence Berkeley National Laboratory"/>
            <person name="Nybo J.L."/>
            <person name="Vesth T.C."/>
            <person name="Theobald S."/>
            <person name="Frisvad J.C."/>
            <person name="Larsen T.O."/>
            <person name="Kjaerboelling I."/>
            <person name="Rothschild-Mancinelli K."/>
            <person name="Lyhne E.K."/>
            <person name="Kogle M.E."/>
            <person name="Barry K."/>
            <person name="Clum A."/>
            <person name="Na H."/>
            <person name="Ledsgaard L."/>
            <person name="Lin J."/>
            <person name="Lipzen A."/>
            <person name="Kuo A."/>
            <person name="Riley R."/>
            <person name="Mondo S."/>
            <person name="Labutti K."/>
            <person name="Haridas S."/>
            <person name="Pangalinan J."/>
            <person name="Salamov A.A."/>
            <person name="Simmons B.A."/>
            <person name="Magnuson J.K."/>
            <person name="Chen J."/>
            <person name="Drula E."/>
            <person name="Henrissat B."/>
            <person name="Wiebenga A."/>
            <person name="Lubbers R.J."/>
            <person name="Gomes A.C."/>
            <person name="Makela M.R."/>
            <person name="Stajich J."/>
            <person name="Grigoriev I.V."/>
            <person name="Mortensen U.H."/>
            <person name="De Vries R.P."/>
            <person name="Baker S.E."/>
            <person name="Andersen M.R."/>
        </authorList>
    </citation>
    <scope>NUCLEOTIDE SEQUENCE [LARGE SCALE GENOMIC DNA]</scope>
    <source>
        <strain evidence="1 2">CBS 209.92</strain>
    </source>
</reference>
<sequence>MLFPSLATGSFLFLPVVENCARKSSKLRLVAYSSGRIQSPAQLRHFTRLKGGIFKPKRQNLFRLRASFAALLTAYRDAPLCLDWANASYPPLTIRGLIQSQIGGIHSTSGSPALAACAGRGQSPGQVSE</sequence>
<dbReference type="Proteomes" id="UP001610563">
    <property type="component" value="Unassembled WGS sequence"/>
</dbReference>
<gene>
    <name evidence="1" type="ORF">BJX66DRAFT_106636</name>
</gene>
<keyword evidence="2" id="KW-1185">Reference proteome</keyword>
<dbReference type="EMBL" id="JBFTWV010000002">
    <property type="protein sequence ID" value="KAL2801011.1"/>
    <property type="molecule type" value="Genomic_DNA"/>
</dbReference>